<name>A0A099I753_CLOIN</name>
<evidence type="ECO:0000256" key="1">
    <source>
        <dbReference type="ARBA" id="ARBA00001966"/>
    </source>
</evidence>
<dbReference type="SUPFAM" id="SSF102114">
    <property type="entry name" value="Radical SAM enzymes"/>
    <property type="match status" value="1"/>
</dbReference>
<dbReference type="Proteomes" id="UP000030008">
    <property type="component" value="Unassembled WGS sequence"/>
</dbReference>
<dbReference type="PANTHER" id="PTHR43409:SF16">
    <property type="entry name" value="SLR0320 PROTEIN"/>
    <property type="match status" value="1"/>
</dbReference>
<dbReference type="GO" id="GO:0046872">
    <property type="term" value="F:metal ion binding"/>
    <property type="evidence" value="ECO:0007669"/>
    <property type="project" value="UniProtKB-KW"/>
</dbReference>
<dbReference type="InterPro" id="IPR051198">
    <property type="entry name" value="BchE-like"/>
</dbReference>
<dbReference type="PANTHER" id="PTHR43409">
    <property type="entry name" value="ANAEROBIC MAGNESIUM-PROTOPORPHYRIN IX MONOMETHYL ESTER CYCLASE-RELATED"/>
    <property type="match status" value="1"/>
</dbReference>
<dbReference type="AlphaFoldDB" id="A0A099I753"/>
<dbReference type="InterPro" id="IPR007197">
    <property type="entry name" value="rSAM"/>
</dbReference>
<dbReference type="InterPro" id="IPR058240">
    <property type="entry name" value="rSAM_sf"/>
</dbReference>
<evidence type="ECO:0000256" key="4">
    <source>
        <dbReference type="ARBA" id="ARBA00023004"/>
    </source>
</evidence>
<reference evidence="8 9" key="1">
    <citation type="submission" date="2014-08" db="EMBL/GenBank/DDBJ databases">
        <title>Clostridium innocuum, an unnegligible vancomycin-resistant pathogen causing extra-intestinal infections.</title>
        <authorList>
            <person name="Feng Y."/>
            <person name="Chiu C.-H."/>
        </authorList>
    </citation>
    <scope>NUCLEOTIDE SEQUENCE [LARGE SCALE GENOMIC DNA]</scope>
    <source>
        <strain evidence="8 9">AN88</strain>
    </source>
</reference>
<dbReference type="InterPro" id="IPR025288">
    <property type="entry name" value="DUF4080"/>
</dbReference>
<dbReference type="PROSITE" id="PS51332">
    <property type="entry name" value="B12_BINDING"/>
    <property type="match status" value="1"/>
</dbReference>
<evidence type="ECO:0000259" key="6">
    <source>
        <dbReference type="PROSITE" id="PS51332"/>
    </source>
</evidence>
<accession>A0A099I753</accession>
<protein>
    <submittedName>
        <fullName evidence="8">Radical SAM protein</fullName>
    </submittedName>
</protein>
<dbReference type="SFLD" id="SFLDS00029">
    <property type="entry name" value="Radical_SAM"/>
    <property type="match status" value="1"/>
</dbReference>
<evidence type="ECO:0000256" key="3">
    <source>
        <dbReference type="ARBA" id="ARBA00022723"/>
    </source>
</evidence>
<organism evidence="8 9">
    <name type="scientific">Clostridium innocuum</name>
    <dbReference type="NCBI Taxonomy" id="1522"/>
    <lineage>
        <taxon>Bacteria</taxon>
        <taxon>Bacillati</taxon>
        <taxon>Bacillota</taxon>
        <taxon>Clostridia</taxon>
        <taxon>Eubacteriales</taxon>
        <taxon>Clostridiaceae</taxon>
        <taxon>Clostridium</taxon>
    </lineage>
</organism>
<sequence>MKKVLLTTCNAKYIHKNLALRWLYTTAPHKECVTIREYTIKEQEEWIAQDILSGQPEVVCFSCYIWNIQLIRRVILLLKQQNSALHILVGGPEVSYESYDLLDEGVNAISIGEGEQSVWEYITMLEEAKAYPVSGIYTKQYPNTEYRKTDLAWLERFEAPYFMEMDEAGMDRQYFYLETSRGCPYGCTYCLSSADRAVRMFSMEYIMRILHKLKDSRVTQVKLLDRTFNADPKRALQIARYMNEYCTHQIFQFEIVAETLSEELLQFFCEEAVPGRFRFEIGVQSFHTRTLHAVGRTQNNERLIEVIQRLKASGAVMHVDLIAGLPYEDLNLFQVSFDTLFSLQASELQLGILKLLKGTKLRSQRESYHFVFQENAPYDVRASAWLKEEEMQRIHACAEAVEKFWNSAACRSVITAILKLHWYESAFALFMDLGQEYEKLPRPYQPYELFRCFYPLLNTQDERLVDAILLMQYYRNFKQKPHRFTRPWVTLEKKKELLSFALKQGIANQDTLFRYGVADIGYCGEAGYQLVLYNRHQQYPRQWFINEKMTEIKEMTR</sequence>
<feature type="domain" description="Radical SAM core" evidence="7">
    <location>
        <begin position="169"/>
        <end position="398"/>
    </location>
</feature>
<dbReference type="Pfam" id="PF02310">
    <property type="entry name" value="B12-binding"/>
    <property type="match status" value="1"/>
</dbReference>
<dbReference type="SFLD" id="SFLDG01082">
    <property type="entry name" value="B12-binding_domain_containing"/>
    <property type="match status" value="1"/>
</dbReference>
<dbReference type="GO" id="GO:0003824">
    <property type="term" value="F:catalytic activity"/>
    <property type="evidence" value="ECO:0007669"/>
    <property type="project" value="InterPro"/>
</dbReference>
<dbReference type="InterPro" id="IPR006158">
    <property type="entry name" value="Cobalamin-bd"/>
</dbReference>
<feature type="domain" description="B12-binding" evidence="6">
    <location>
        <begin position="2"/>
        <end position="132"/>
    </location>
</feature>
<dbReference type="InterPro" id="IPR023404">
    <property type="entry name" value="rSAM_horseshoe"/>
</dbReference>
<comment type="caution">
    <text evidence="8">The sequence shown here is derived from an EMBL/GenBank/DDBJ whole genome shotgun (WGS) entry which is preliminary data.</text>
</comment>
<dbReference type="InterPro" id="IPR006638">
    <property type="entry name" value="Elp3/MiaA/NifB-like_rSAM"/>
</dbReference>
<dbReference type="Pfam" id="PF13311">
    <property type="entry name" value="DUF4080"/>
    <property type="match status" value="1"/>
</dbReference>
<keyword evidence="4" id="KW-0408">Iron</keyword>
<evidence type="ECO:0000256" key="2">
    <source>
        <dbReference type="ARBA" id="ARBA00022691"/>
    </source>
</evidence>
<gene>
    <name evidence="8" type="ORF">CIAN88_09045</name>
</gene>
<dbReference type="Gene3D" id="3.40.50.280">
    <property type="entry name" value="Cobalamin-binding domain"/>
    <property type="match status" value="1"/>
</dbReference>
<comment type="cofactor">
    <cofactor evidence="1">
        <name>[4Fe-4S] cluster</name>
        <dbReference type="ChEBI" id="CHEBI:49883"/>
    </cofactor>
</comment>
<evidence type="ECO:0000256" key="5">
    <source>
        <dbReference type="ARBA" id="ARBA00023014"/>
    </source>
</evidence>
<dbReference type="PROSITE" id="PS51918">
    <property type="entry name" value="RADICAL_SAM"/>
    <property type="match status" value="1"/>
</dbReference>
<evidence type="ECO:0000259" key="7">
    <source>
        <dbReference type="PROSITE" id="PS51918"/>
    </source>
</evidence>
<dbReference type="Pfam" id="PF04055">
    <property type="entry name" value="Radical_SAM"/>
    <property type="match status" value="1"/>
</dbReference>
<evidence type="ECO:0000313" key="9">
    <source>
        <dbReference type="Proteomes" id="UP000030008"/>
    </source>
</evidence>
<proteinExistence type="predicted"/>
<evidence type="ECO:0000313" key="8">
    <source>
        <dbReference type="EMBL" id="KGJ53550.1"/>
    </source>
</evidence>
<dbReference type="GO" id="GO:0051536">
    <property type="term" value="F:iron-sulfur cluster binding"/>
    <property type="evidence" value="ECO:0007669"/>
    <property type="project" value="UniProtKB-KW"/>
</dbReference>
<dbReference type="SMART" id="SM00729">
    <property type="entry name" value="Elp3"/>
    <property type="match status" value="1"/>
</dbReference>
<dbReference type="GO" id="GO:0031419">
    <property type="term" value="F:cobalamin binding"/>
    <property type="evidence" value="ECO:0007669"/>
    <property type="project" value="InterPro"/>
</dbReference>
<keyword evidence="3" id="KW-0479">Metal-binding</keyword>
<keyword evidence="5" id="KW-0411">Iron-sulfur</keyword>
<keyword evidence="2" id="KW-0949">S-adenosyl-L-methionine</keyword>
<dbReference type="EMBL" id="JQIF01000039">
    <property type="protein sequence ID" value="KGJ53550.1"/>
    <property type="molecule type" value="Genomic_DNA"/>
</dbReference>
<dbReference type="GO" id="GO:0005829">
    <property type="term" value="C:cytosol"/>
    <property type="evidence" value="ECO:0007669"/>
    <property type="project" value="TreeGrafter"/>
</dbReference>
<dbReference type="Gene3D" id="3.80.30.20">
    <property type="entry name" value="tm_1862 like domain"/>
    <property type="match status" value="1"/>
</dbReference>
<dbReference type="RefSeq" id="WP_044905091.1">
    <property type="nucleotide sequence ID" value="NZ_JQIF01000039.1"/>
</dbReference>
<dbReference type="CDD" id="cd01335">
    <property type="entry name" value="Radical_SAM"/>
    <property type="match status" value="1"/>
</dbReference>